<keyword evidence="13" id="KW-1185">Reference proteome</keyword>
<evidence type="ECO:0000256" key="3">
    <source>
        <dbReference type="ARBA" id="ARBA00006260"/>
    </source>
</evidence>
<dbReference type="OrthoDB" id="406844at2759"/>
<dbReference type="InterPro" id="IPR017383">
    <property type="entry name" value="ARPC1"/>
</dbReference>
<reference evidence="12" key="1">
    <citation type="submission" date="2021-03" db="EMBL/GenBank/DDBJ databases">
        <title>Chromosome level genome of the anhydrobiotic midge Polypedilum vanderplanki.</title>
        <authorList>
            <person name="Yoshida Y."/>
            <person name="Kikawada T."/>
            <person name="Gusev O."/>
        </authorList>
    </citation>
    <scope>NUCLEOTIDE SEQUENCE</scope>
    <source>
        <strain evidence="12">NIAS01</strain>
        <tissue evidence="12">Whole body or cell culture</tissue>
    </source>
</reference>
<dbReference type="InterPro" id="IPR015943">
    <property type="entry name" value="WD40/YVTN_repeat-like_dom_sf"/>
</dbReference>
<dbReference type="PANTHER" id="PTHR10709:SF2">
    <property type="entry name" value="ACTIN-RELATED PROTEIN 2_3 COMPLEX SUBUNIT"/>
    <property type="match status" value="1"/>
</dbReference>
<dbReference type="PANTHER" id="PTHR10709">
    <property type="entry name" value="ACTIN-RELATED PROTEIN 2/3 COMPLEX SUBUNIT 1"/>
    <property type="match status" value="1"/>
</dbReference>
<evidence type="ECO:0000313" key="12">
    <source>
        <dbReference type="EMBL" id="KAG5680843.1"/>
    </source>
</evidence>
<keyword evidence="6" id="KW-0677">Repeat</keyword>
<accession>A0A9J6CGC1</accession>
<evidence type="ECO:0000256" key="2">
    <source>
        <dbReference type="ARBA" id="ARBA00004245"/>
    </source>
</evidence>
<protein>
    <recommendedName>
        <fullName evidence="10">Actin-related protein 2/3 complex subunit</fullName>
    </recommendedName>
</protein>
<comment type="similarity">
    <text evidence="3 10">Belongs to the WD repeat ARPC1 family.</text>
</comment>
<dbReference type="SMART" id="SM00320">
    <property type="entry name" value="WD40"/>
    <property type="match status" value="5"/>
</dbReference>
<dbReference type="FunFam" id="2.130.10.10:FF:000030">
    <property type="entry name" value="Actin-related protein 2/3 complex subunit"/>
    <property type="match status" value="1"/>
</dbReference>
<keyword evidence="7 10" id="KW-0009">Actin-binding</keyword>
<comment type="caution">
    <text evidence="12">The sequence shown here is derived from an EMBL/GenBank/DDBJ whole genome shotgun (WGS) entry which is preliminary data.</text>
</comment>
<evidence type="ECO:0000256" key="1">
    <source>
        <dbReference type="ARBA" id="ARBA00004123"/>
    </source>
</evidence>
<keyword evidence="8 10" id="KW-0206">Cytoskeleton</keyword>
<evidence type="ECO:0000256" key="5">
    <source>
        <dbReference type="ARBA" id="ARBA00022574"/>
    </source>
</evidence>
<evidence type="ECO:0000256" key="11">
    <source>
        <dbReference type="PROSITE-ProRule" id="PRU00221"/>
    </source>
</evidence>
<evidence type="ECO:0000313" key="13">
    <source>
        <dbReference type="Proteomes" id="UP001107558"/>
    </source>
</evidence>
<comment type="subcellular location">
    <subcellularLocation>
        <location evidence="2">Cytoplasm</location>
        <location evidence="2">Cytoskeleton</location>
    </subcellularLocation>
    <subcellularLocation>
        <location evidence="1">Nucleus</location>
    </subcellularLocation>
</comment>
<dbReference type="GO" id="GO:0034314">
    <property type="term" value="P:Arp2/3 complex-mediated actin nucleation"/>
    <property type="evidence" value="ECO:0007669"/>
    <property type="project" value="UniProtKB-UniRule"/>
</dbReference>
<dbReference type="Proteomes" id="UP001107558">
    <property type="component" value="Chromosome 1"/>
</dbReference>
<proteinExistence type="inferred from homology"/>
<sequence>MTEKFFFGGSVSPITCHAWNKDRSQIALSPNNNEVHIYQRDGNDWKLTDVLNQHDLKVNGIDWAPNTNRIVTCSVDRNAYVWTQGEDKKWKPALVLLRINRAATCVKWSPCENKFATGSGARLISVCYFEEENDWWVSKHIKKPIRSTVTSIDWHPNNVLLVAGSTDYKVRVFSAYIKDIEPQPTATPWGKKMPLGQLMAEFKNSGTGGGWIHSVSFSSDGNRICWVGHDSAINMVDANSGMNVIKVKTEYLPFLSSVWISPTAVVVAGHSCVPLIYSFDGSTIIFNGKLDESQKREAGGISAMRHFKLLDSNSRLENSDTLLDCIHQNAISWVAIYGGDKSNATKISTSGLDGQLVIWDLNTLTRSMQNLKI</sequence>
<evidence type="ECO:0000256" key="8">
    <source>
        <dbReference type="ARBA" id="ARBA00023212"/>
    </source>
</evidence>
<feature type="repeat" description="WD" evidence="11">
    <location>
        <begin position="51"/>
        <end position="82"/>
    </location>
</feature>
<organism evidence="12 13">
    <name type="scientific">Polypedilum vanderplanki</name>
    <name type="common">Sleeping chironomid midge</name>
    <dbReference type="NCBI Taxonomy" id="319348"/>
    <lineage>
        <taxon>Eukaryota</taxon>
        <taxon>Metazoa</taxon>
        <taxon>Ecdysozoa</taxon>
        <taxon>Arthropoda</taxon>
        <taxon>Hexapoda</taxon>
        <taxon>Insecta</taxon>
        <taxon>Pterygota</taxon>
        <taxon>Neoptera</taxon>
        <taxon>Endopterygota</taxon>
        <taxon>Diptera</taxon>
        <taxon>Nematocera</taxon>
        <taxon>Chironomoidea</taxon>
        <taxon>Chironomidae</taxon>
        <taxon>Chironominae</taxon>
        <taxon>Polypedilum</taxon>
        <taxon>Polypedilum</taxon>
    </lineage>
</organism>
<dbReference type="SUPFAM" id="SSF50978">
    <property type="entry name" value="WD40 repeat-like"/>
    <property type="match status" value="1"/>
</dbReference>
<dbReference type="AlphaFoldDB" id="A0A9J6CGC1"/>
<keyword evidence="9" id="KW-0539">Nucleus</keyword>
<gene>
    <name evidence="12" type="ORF">PVAND_010324</name>
</gene>
<dbReference type="EMBL" id="JADBJN010000001">
    <property type="protein sequence ID" value="KAG5680843.1"/>
    <property type="molecule type" value="Genomic_DNA"/>
</dbReference>
<dbReference type="InterPro" id="IPR036322">
    <property type="entry name" value="WD40_repeat_dom_sf"/>
</dbReference>
<dbReference type="GO" id="GO:0005885">
    <property type="term" value="C:Arp2/3 protein complex"/>
    <property type="evidence" value="ECO:0007669"/>
    <property type="project" value="UniProtKB-UniRule"/>
</dbReference>
<dbReference type="PIRSF" id="PIRSF038093">
    <property type="entry name" value="ARP2/3_su1"/>
    <property type="match status" value="1"/>
</dbReference>
<keyword evidence="4 10" id="KW-0963">Cytoplasm</keyword>
<evidence type="ECO:0000256" key="4">
    <source>
        <dbReference type="ARBA" id="ARBA00022490"/>
    </source>
</evidence>
<dbReference type="PROSITE" id="PS50294">
    <property type="entry name" value="WD_REPEATS_REGION"/>
    <property type="match status" value="1"/>
</dbReference>
<evidence type="ECO:0000256" key="6">
    <source>
        <dbReference type="ARBA" id="ARBA00022737"/>
    </source>
</evidence>
<dbReference type="InterPro" id="IPR001680">
    <property type="entry name" value="WD40_rpt"/>
</dbReference>
<dbReference type="Pfam" id="PF00400">
    <property type="entry name" value="WD40"/>
    <property type="match status" value="2"/>
</dbReference>
<name>A0A9J6CGC1_POLVA</name>
<evidence type="ECO:0000256" key="7">
    <source>
        <dbReference type="ARBA" id="ARBA00023203"/>
    </source>
</evidence>
<keyword evidence="5 11" id="KW-0853">WD repeat</keyword>
<comment type="function">
    <text evidence="10">Functions as component of the Arp2/3 complex which is involved in regulation of actin polymerization and together with an activating nucleation-promoting factor (NPF) mediates the formation of branched actin networks.</text>
</comment>
<dbReference type="PROSITE" id="PS50082">
    <property type="entry name" value="WD_REPEATS_2"/>
    <property type="match status" value="1"/>
</dbReference>
<dbReference type="Gene3D" id="2.130.10.10">
    <property type="entry name" value="YVTN repeat-like/Quinoprotein amine dehydrogenase"/>
    <property type="match status" value="1"/>
</dbReference>
<evidence type="ECO:0000256" key="10">
    <source>
        <dbReference type="PIRNR" id="PIRNR038093"/>
    </source>
</evidence>
<dbReference type="GO" id="GO:0005634">
    <property type="term" value="C:nucleus"/>
    <property type="evidence" value="ECO:0007669"/>
    <property type="project" value="UniProtKB-SubCell"/>
</dbReference>
<evidence type="ECO:0000256" key="9">
    <source>
        <dbReference type="ARBA" id="ARBA00023242"/>
    </source>
</evidence>
<dbReference type="GO" id="GO:0051015">
    <property type="term" value="F:actin filament binding"/>
    <property type="evidence" value="ECO:0007669"/>
    <property type="project" value="TreeGrafter"/>
</dbReference>